<dbReference type="InterPro" id="IPR009057">
    <property type="entry name" value="Homeodomain-like_sf"/>
</dbReference>
<evidence type="ECO:0000256" key="3">
    <source>
        <dbReference type="ARBA" id="ARBA00023100"/>
    </source>
</evidence>
<dbReference type="CDD" id="cd03768">
    <property type="entry name" value="SR_ResInv"/>
    <property type="match status" value="1"/>
</dbReference>
<keyword evidence="5" id="KW-0233">DNA recombination</keyword>
<dbReference type="GO" id="GO:0003677">
    <property type="term" value="F:DNA binding"/>
    <property type="evidence" value="ECO:0007669"/>
    <property type="project" value="UniProtKB-KW"/>
</dbReference>
<keyword evidence="2" id="KW-0229">DNA integration</keyword>
<dbReference type="SUPFAM" id="SSF46689">
    <property type="entry name" value="Homeodomain-like"/>
    <property type="match status" value="1"/>
</dbReference>
<evidence type="ECO:0000256" key="4">
    <source>
        <dbReference type="ARBA" id="ARBA00023125"/>
    </source>
</evidence>
<dbReference type="RefSeq" id="WP_136551666.1">
    <property type="nucleotide sequence ID" value="NZ_STGJ01000003.1"/>
</dbReference>
<proteinExistence type="inferred from homology"/>
<dbReference type="FunFam" id="3.40.50.1390:FF:000001">
    <property type="entry name" value="DNA recombinase"/>
    <property type="match status" value="1"/>
</dbReference>
<dbReference type="InterPro" id="IPR006118">
    <property type="entry name" value="Recombinase_CS"/>
</dbReference>
<evidence type="ECO:0000259" key="8">
    <source>
        <dbReference type="PROSITE" id="PS51736"/>
    </source>
</evidence>
<dbReference type="OrthoDB" id="8585334at2"/>
<evidence type="ECO:0000256" key="2">
    <source>
        <dbReference type="ARBA" id="ARBA00022908"/>
    </source>
</evidence>
<feature type="domain" description="Resolvase/invertase-type recombinase catalytic" evidence="8">
    <location>
        <begin position="1"/>
        <end position="135"/>
    </location>
</feature>
<evidence type="ECO:0000256" key="7">
    <source>
        <dbReference type="PROSITE-ProRule" id="PRU10137"/>
    </source>
</evidence>
<dbReference type="PROSITE" id="PS00397">
    <property type="entry name" value="RECOMBINASES_1"/>
    <property type="match status" value="1"/>
</dbReference>
<dbReference type="Proteomes" id="UP000308891">
    <property type="component" value="Unassembled WGS sequence"/>
</dbReference>
<dbReference type="GO" id="GO:0000150">
    <property type="term" value="F:DNA strand exchange activity"/>
    <property type="evidence" value="ECO:0007669"/>
    <property type="project" value="UniProtKB-KW"/>
</dbReference>
<dbReference type="PANTHER" id="PTHR30461:SF26">
    <property type="entry name" value="RESOLVASE HOMOLOG YNEB"/>
    <property type="match status" value="1"/>
</dbReference>
<evidence type="ECO:0000313" key="9">
    <source>
        <dbReference type="EMBL" id="TIC85218.1"/>
    </source>
</evidence>
<dbReference type="InterPro" id="IPR036162">
    <property type="entry name" value="Resolvase-like_N_sf"/>
</dbReference>
<accession>A0A4T0V130</accession>
<name>A0A4T0V130_9NEIS</name>
<dbReference type="InterPro" id="IPR050639">
    <property type="entry name" value="SSR_resolvase"/>
</dbReference>
<keyword evidence="10" id="KW-1185">Reference proteome</keyword>
<dbReference type="EMBL" id="STGJ01000003">
    <property type="protein sequence ID" value="TIC85218.1"/>
    <property type="molecule type" value="Genomic_DNA"/>
</dbReference>
<dbReference type="GO" id="GO:0015074">
    <property type="term" value="P:DNA integration"/>
    <property type="evidence" value="ECO:0007669"/>
    <property type="project" value="UniProtKB-KW"/>
</dbReference>
<keyword evidence="4" id="KW-0238">DNA-binding</keyword>
<evidence type="ECO:0000313" key="10">
    <source>
        <dbReference type="Proteomes" id="UP000308891"/>
    </source>
</evidence>
<gene>
    <name evidence="9" type="ORF">E5K04_04255</name>
</gene>
<dbReference type="SMART" id="SM00857">
    <property type="entry name" value="Resolvase"/>
    <property type="match status" value="1"/>
</dbReference>
<evidence type="ECO:0000256" key="1">
    <source>
        <dbReference type="ARBA" id="ARBA00009913"/>
    </source>
</evidence>
<dbReference type="PROSITE" id="PS51736">
    <property type="entry name" value="RECOMBINASES_3"/>
    <property type="match status" value="1"/>
</dbReference>
<dbReference type="Pfam" id="PF04218">
    <property type="entry name" value="CENP-B_N"/>
    <property type="match status" value="1"/>
</dbReference>
<keyword evidence="3" id="KW-0230">DNA invertase</keyword>
<evidence type="ECO:0000256" key="6">
    <source>
        <dbReference type="PIRSR" id="PIRSR606118-50"/>
    </source>
</evidence>
<dbReference type="CDD" id="cd00569">
    <property type="entry name" value="HTH_Hin_like"/>
    <property type="match status" value="1"/>
</dbReference>
<comment type="similarity">
    <text evidence="1">Belongs to the site-specific recombinase resolvase family.</text>
</comment>
<protein>
    <submittedName>
        <fullName evidence="9">Recombinase family protein</fullName>
    </submittedName>
</protein>
<dbReference type="PANTHER" id="PTHR30461">
    <property type="entry name" value="DNA-INVERTASE FROM LAMBDOID PROPHAGE"/>
    <property type="match status" value="1"/>
</dbReference>
<dbReference type="InterPro" id="IPR007889">
    <property type="entry name" value="HTH_Psq"/>
</dbReference>
<dbReference type="SUPFAM" id="SSF53041">
    <property type="entry name" value="Resolvase-like"/>
    <property type="match status" value="1"/>
</dbReference>
<evidence type="ECO:0000256" key="5">
    <source>
        <dbReference type="ARBA" id="ARBA00023172"/>
    </source>
</evidence>
<dbReference type="Gene3D" id="3.40.50.1390">
    <property type="entry name" value="Resolvase, N-terminal catalytic domain"/>
    <property type="match status" value="1"/>
</dbReference>
<dbReference type="PROSITE" id="PS00398">
    <property type="entry name" value="RECOMBINASES_2"/>
    <property type="match status" value="1"/>
</dbReference>
<dbReference type="AlphaFoldDB" id="A0A4T0V130"/>
<feature type="active site" description="O-(5'-phospho-DNA)-serine intermediate" evidence="6 7">
    <location>
        <position position="9"/>
    </location>
</feature>
<reference evidence="9 10" key="1">
    <citation type="submission" date="2019-04" db="EMBL/GenBank/DDBJ databases">
        <title>Crenobacter sp. nov.</title>
        <authorList>
            <person name="Shi S."/>
        </authorList>
    </citation>
    <scope>NUCLEOTIDE SEQUENCE [LARGE SCALE GENOMIC DNA]</scope>
    <source>
        <strain evidence="9 10">GY 70310</strain>
    </source>
</reference>
<dbReference type="Pfam" id="PF00239">
    <property type="entry name" value="Resolvase"/>
    <property type="match status" value="1"/>
</dbReference>
<comment type="caution">
    <text evidence="9">The sequence shown here is derived from an EMBL/GenBank/DDBJ whole genome shotgun (WGS) entry which is preliminary data.</text>
</comment>
<dbReference type="InterPro" id="IPR006119">
    <property type="entry name" value="Resolv_N"/>
</dbReference>
<organism evidence="9 10">
    <name type="scientific">Crenobacter intestini</name>
    <dbReference type="NCBI Taxonomy" id="2563443"/>
    <lineage>
        <taxon>Bacteria</taxon>
        <taxon>Pseudomonadati</taxon>
        <taxon>Pseudomonadota</taxon>
        <taxon>Betaproteobacteria</taxon>
        <taxon>Neisseriales</taxon>
        <taxon>Neisseriaceae</taxon>
        <taxon>Crenobacter</taxon>
    </lineage>
</organism>
<sequence length="185" mass="20461">MKVGYARVSTTGQDLDTQLAKLEGMGCEKVFQEKVSGKTADNRTQLAAMLDFVREGDCVVACKLDRLARSVLDLNTIAKRLQEKGVDLIVLDQNIDTTTPTGRLLFNMLGSIAEFERDLINERTAEGRKAAVAKGVKMGRKPSLTEKKKEEMLTEAESWEGSKGELAKKYGVTRATLYRALSEKI</sequence>